<evidence type="ECO:0000313" key="3">
    <source>
        <dbReference type="Proteomes" id="UP001430953"/>
    </source>
</evidence>
<feature type="region of interest" description="Disordered" evidence="1">
    <location>
        <begin position="83"/>
        <end position="186"/>
    </location>
</feature>
<proteinExistence type="predicted"/>
<dbReference type="EMBL" id="JADYXP020000031">
    <property type="protein sequence ID" value="KAL0098895.1"/>
    <property type="molecule type" value="Genomic_DNA"/>
</dbReference>
<organism evidence="2 3">
    <name type="scientific">Cardiocondyla obscurior</name>
    <dbReference type="NCBI Taxonomy" id="286306"/>
    <lineage>
        <taxon>Eukaryota</taxon>
        <taxon>Metazoa</taxon>
        <taxon>Ecdysozoa</taxon>
        <taxon>Arthropoda</taxon>
        <taxon>Hexapoda</taxon>
        <taxon>Insecta</taxon>
        <taxon>Pterygota</taxon>
        <taxon>Neoptera</taxon>
        <taxon>Endopterygota</taxon>
        <taxon>Hymenoptera</taxon>
        <taxon>Apocrita</taxon>
        <taxon>Aculeata</taxon>
        <taxon>Formicoidea</taxon>
        <taxon>Formicidae</taxon>
        <taxon>Myrmicinae</taxon>
        <taxon>Cardiocondyla</taxon>
    </lineage>
</organism>
<evidence type="ECO:0000313" key="2">
    <source>
        <dbReference type="EMBL" id="KAL0098895.1"/>
    </source>
</evidence>
<comment type="caution">
    <text evidence="2">The sequence shown here is derived from an EMBL/GenBank/DDBJ whole genome shotgun (WGS) entry which is preliminary data.</text>
</comment>
<name>A0AAW2E9H5_9HYME</name>
<dbReference type="AlphaFoldDB" id="A0AAW2E9H5"/>
<evidence type="ECO:0000256" key="1">
    <source>
        <dbReference type="SAM" id="MobiDB-lite"/>
    </source>
</evidence>
<accession>A0AAW2E9H5</accession>
<reference evidence="2 3" key="1">
    <citation type="submission" date="2023-03" db="EMBL/GenBank/DDBJ databases">
        <title>High recombination rates correlate with genetic variation in Cardiocondyla obscurior ants.</title>
        <authorList>
            <person name="Errbii M."/>
        </authorList>
    </citation>
    <scope>NUCLEOTIDE SEQUENCE [LARGE SCALE GENOMIC DNA]</scope>
    <source>
        <strain evidence="2">Alpha-2009</strain>
        <tissue evidence="2">Whole body</tissue>
    </source>
</reference>
<keyword evidence="3" id="KW-1185">Reference proteome</keyword>
<protein>
    <submittedName>
        <fullName evidence="2">Uncharacterized protein</fullName>
    </submittedName>
</protein>
<feature type="compositionally biased region" description="Pro residues" evidence="1">
    <location>
        <begin position="98"/>
        <end position="107"/>
    </location>
</feature>
<dbReference type="Proteomes" id="UP001430953">
    <property type="component" value="Unassembled WGS sequence"/>
</dbReference>
<gene>
    <name evidence="2" type="ORF">PUN28_020805</name>
</gene>
<feature type="compositionally biased region" description="Low complexity" evidence="1">
    <location>
        <begin position="126"/>
        <end position="137"/>
    </location>
</feature>
<sequence>MNDVRIARVPFAFSEVGISLESLEFSVDSIRLMDLLLSEVTICCQNLRSIKKSRARRNRKIRELRELVQSFFVQFLFAAAPREVTPEPQKTRSERSWSPPPTVPPNSPINSEDLESEENTPPRTPSPSRLRSTSSSEPEPELFRPTSPSYTPDRSRRPSPRTPPEDLHSVDGSRPGKGLYNRPRLI</sequence>